<dbReference type="EMBL" id="FCNX02000009">
    <property type="protein sequence ID" value="SAK79486.1"/>
    <property type="molecule type" value="Genomic_DNA"/>
</dbReference>
<dbReference type="Proteomes" id="UP000054903">
    <property type="component" value="Unassembled WGS sequence"/>
</dbReference>
<dbReference type="Gene3D" id="3.90.1300.10">
    <property type="entry name" value="Amidase signature (AS) domain"/>
    <property type="match status" value="1"/>
</dbReference>
<dbReference type="PANTHER" id="PTHR11895:SF151">
    <property type="entry name" value="GLUTAMYL-TRNA(GLN) AMIDOTRANSFERASE SUBUNIT A"/>
    <property type="match status" value="1"/>
</dbReference>
<evidence type="ECO:0000313" key="3">
    <source>
        <dbReference type="Proteomes" id="UP000054903"/>
    </source>
</evidence>
<dbReference type="InterPro" id="IPR036928">
    <property type="entry name" value="AS_sf"/>
</dbReference>
<dbReference type="RefSeq" id="WP_063936520.1">
    <property type="nucleotide sequence ID" value="NZ_FCNX02000009.1"/>
</dbReference>
<dbReference type="AlphaFoldDB" id="A0A158CC43"/>
<dbReference type="InterPro" id="IPR020556">
    <property type="entry name" value="Amidase_CS"/>
</dbReference>
<sequence>MPTSVALSLTEVRNALLRREFSCVEYALGLIERQARWRYLNGFAYFDENLLLAQAARCDRELRSSEAPRLLLGIPIAVKDNIDTAAMPTGNGTMALRSMVPPQNAPTLVSLLKHGAMVAGKANMHELAFGVTNNNRVMGAVRNPYDFSRIPGGSSGGSGALVGAGVVPAALGTDTGGSVRIPAALCGAVGLRPTSGRYPSGGVAPISRTRDTVGPIARTVRDIAFLDAIITGDEELTVARKSKGRIRLIVPRTTFWKGLTSDVEAVANAALSKLEQIGAELIEVDLREYPDFFGDAVPTIAMYEFKTSLQGYLNANGYDMTVADIVAQIGSPDVAEIAHSITGPGAVSEESYRAALDERARLKAAYEKVVADHRADALVFPTTITTACPISTSGTMVLHGVSVPIFPTFTRNMEPGSNAGVPGITLPAGLTTEGLPVGLSLDAAPGTDRQLLATALEVEAVLGPLPPPEPEYGAASNKN</sequence>
<dbReference type="GO" id="GO:0016787">
    <property type="term" value="F:hydrolase activity"/>
    <property type="evidence" value="ECO:0007669"/>
    <property type="project" value="UniProtKB-KW"/>
</dbReference>
<name>A0A158CC43_9BURK</name>
<evidence type="ECO:0000313" key="2">
    <source>
        <dbReference type="EMBL" id="SAK79486.1"/>
    </source>
</evidence>
<dbReference type="OrthoDB" id="9811471at2"/>
<reference evidence="2" key="1">
    <citation type="submission" date="2016-01" db="EMBL/GenBank/DDBJ databases">
        <authorList>
            <person name="Peeters C."/>
        </authorList>
    </citation>
    <scope>NUCLEOTIDE SEQUENCE</scope>
    <source>
        <strain evidence="2">LMG 29320</strain>
    </source>
</reference>
<dbReference type="Pfam" id="PF01425">
    <property type="entry name" value="Amidase"/>
    <property type="match status" value="1"/>
</dbReference>
<proteinExistence type="predicted"/>
<accession>A0A158CC43</accession>
<evidence type="ECO:0000259" key="1">
    <source>
        <dbReference type="Pfam" id="PF01425"/>
    </source>
</evidence>
<protein>
    <submittedName>
        <fullName evidence="2">Indole acetimide hydrolase</fullName>
    </submittedName>
</protein>
<dbReference type="STRING" id="1777138.AWB77_03885"/>
<dbReference type="InterPro" id="IPR023631">
    <property type="entry name" value="Amidase_dom"/>
</dbReference>
<dbReference type="PANTHER" id="PTHR11895">
    <property type="entry name" value="TRANSAMIDASE"/>
    <property type="match status" value="1"/>
</dbReference>
<keyword evidence="3" id="KW-1185">Reference proteome</keyword>
<dbReference type="InterPro" id="IPR000120">
    <property type="entry name" value="Amidase"/>
</dbReference>
<dbReference type="NCBIfam" id="NF005688">
    <property type="entry name" value="PRK07488.1"/>
    <property type="match status" value="1"/>
</dbReference>
<comment type="caution">
    <text evidence="2">The sequence shown here is derived from an EMBL/GenBank/DDBJ whole genome shotgun (WGS) entry which is preliminary data.</text>
</comment>
<keyword evidence="2" id="KW-0378">Hydrolase</keyword>
<dbReference type="PROSITE" id="PS00571">
    <property type="entry name" value="AMIDASES"/>
    <property type="match status" value="1"/>
</dbReference>
<organism evidence="2 3">
    <name type="scientific">Caballeronia fortuita</name>
    <dbReference type="NCBI Taxonomy" id="1777138"/>
    <lineage>
        <taxon>Bacteria</taxon>
        <taxon>Pseudomonadati</taxon>
        <taxon>Pseudomonadota</taxon>
        <taxon>Betaproteobacteria</taxon>
        <taxon>Burkholderiales</taxon>
        <taxon>Burkholderiaceae</taxon>
        <taxon>Caballeronia</taxon>
    </lineage>
</organism>
<gene>
    <name evidence="2" type="ORF">AWB77_03885</name>
</gene>
<feature type="domain" description="Amidase" evidence="1">
    <location>
        <begin position="40"/>
        <end position="452"/>
    </location>
</feature>
<dbReference type="SUPFAM" id="SSF75304">
    <property type="entry name" value="Amidase signature (AS) enzymes"/>
    <property type="match status" value="1"/>
</dbReference>